<accession>A0A117RN72</accession>
<dbReference type="AlphaFoldDB" id="A0A117RN72"/>
<dbReference type="STRING" id="661399.AQJ67_24690"/>
<proteinExistence type="predicted"/>
<evidence type="ECO:0000256" key="1">
    <source>
        <dbReference type="SAM" id="Phobius"/>
    </source>
</evidence>
<protein>
    <submittedName>
        <fullName evidence="2">Uncharacterized protein</fullName>
    </submittedName>
</protein>
<keyword evidence="1" id="KW-0812">Transmembrane</keyword>
<gene>
    <name evidence="2" type="ORF">AQJ67_24690</name>
</gene>
<dbReference type="Proteomes" id="UP000053429">
    <property type="component" value="Unassembled WGS sequence"/>
</dbReference>
<dbReference type="EMBL" id="LMWY01000029">
    <property type="protein sequence ID" value="KUO00062.1"/>
    <property type="molecule type" value="Genomic_DNA"/>
</dbReference>
<reference evidence="2 3" key="1">
    <citation type="submission" date="2015-10" db="EMBL/GenBank/DDBJ databases">
        <title>Draft genome sequence of Streptomyces caeruleatus NRRL B-24802, type strain for the species Streptomyces caeruleatus.</title>
        <authorList>
            <person name="Ruckert C."/>
            <person name="Winkler A."/>
            <person name="Kalinowski J."/>
            <person name="Kampfer P."/>
            <person name="Glaeser S."/>
        </authorList>
    </citation>
    <scope>NUCLEOTIDE SEQUENCE [LARGE SCALE GENOMIC DNA]</scope>
    <source>
        <strain evidence="2 3">NRRL B-24802</strain>
    </source>
</reference>
<feature type="transmembrane region" description="Helical" evidence="1">
    <location>
        <begin position="85"/>
        <end position="110"/>
    </location>
</feature>
<feature type="transmembrane region" description="Helical" evidence="1">
    <location>
        <begin position="44"/>
        <end position="64"/>
    </location>
</feature>
<comment type="caution">
    <text evidence="2">The sequence shown here is derived from an EMBL/GenBank/DDBJ whole genome shotgun (WGS) entry which is preliminary data.</text>
</comment>
<dbReference type="OrthoDB" id="4225942at2"/>
<evidence type="ECO:0000313" key="2">
    <source>
        <dbReference type="EMBL" id="KUO00062.1"/>
    </source>
</evidence>
<keyword evidence="3" id="KW-1185">Reference proteome</keyword>
<keyword evidence="1" id="KW-1133">Transmembrane helix</keyword>
<organism evidence="2 3">
    <name type="scientific">Streptomyces caeruleatus</name>
    <dbReference type="NCBI Taxonomy" id="661399"/>
    <lineage>
        <taxon>Bacteria</taxon>
        <taxon>Bacillati</taxon>
        <taxon>Actinomycetota</taxon>
        <taxon>Actinomycetes</taxon>
        <taxon>Kitasatosporales</taxon>
        <taxon>Streptomycetaceae</taxon>
        <taxon>Streptomyces</taxon>
    </lineage>
</organism>
<name>A0A117RN72_9ACTN</name>
<keyword evidence="1" id="KW-0472">Membrane</keyword>
<evidence type="ECO:0000313" key="3">
    <source>
        <dbReference type="Proteomes" id="UP000053429"/>
    </source>
</evidence>
<sequence length="112" mass="11130">MSSFLSAVSDSSLHSTLAAGADVVSGVKPDWGPFGKLGGTAKVILGVIAAVVLVIGAGAFLAGVGKSKGWFGEGHSTMESSRGKGMMVGGLTCVFLVASFGTIFVITYGMGV</sequence>